<dbReference type="InterPro" id="IPR054189">
    <property type="entry name" value="DUF6894"/>
</dbReference>
<evidence type="ECO:0000313" key="2">
    <source>
        <dbReference type="EMBL" id="GJD92137.1"/>
    </source>
</evidence>
<dbReference type="AlphaFoldDB" id="A0AAV4ZUF6"/>
<feature type="domain" description="DUF6894" evidence="1">
    <location>
        <begin position="3"/>
        <end position="70"/>
    </location>
</feature>
<dbReference type="Pfam" id="PF21834">
    <property type="entry name" value="DUF6894"/>
    <property type="match status" value="1"/>
</dbReference>
<reference evidence="2" key="1">
    <citation type="journal article" date="2016" name="Front. Microbiol.">
        <title>Genome Sequence of the Piezophilic, Mesophilic Sulfate-Reducing Bacterium Desulfovibrio indicus J2T.</title>
        <authorList>
            <person name="Cao J."/>
            <person name="Maignien L."/>
            <person name="Shao Z."/>
            <person name="Alain K."/>
            <person name="Jebbar M."/>
        </authorList>
    </citation>
    <scope>NUCLEOTIDE SEQUENCE</scope>
    <source>
        <strain evidence="2">DSM 16372</strain>
    </source>
</reference>
<dbReference type="Proteomes" id="UP001055247">
    <property type="component" value="Unassembled WGS sequence"/>
</dbReference>
<name>A0AAV4ZUF6_9HYPH</name>
<evidence type="ECO:0000259" key="1">
    <source>
        <dbReference type="Pfam" id="PF21834"/>
    </source>
</evidence>
<evidence type="ECO:0000313" key="3">
    <source>
        <dbReference type="Proteomes" id="UP001055247"/>
    </source>
</evidence>
<reference evidence="2" key="2">
    <citation type="submission" date="2021-08" db="EMBL/GenBank/DDBJ databases">
        <authorList>
            <person name="Tani A."/>
            <person name="Ola A."/>
            <person name="Ogura Y."/>
            <person name="Katsura K."/>
            <person name="Hayashi T."/>
        </authorList>
    </citation>
    <scope>NUCLEOTIDE SEQUENCE</scope>
    <source>
        <strain evidence="2">DSM 16372</strain>
    </source>
</reference>
<protein>
    <recommendedName>
        <fullName evidence="1">DUF6894 domain-containing protein</fullName>
    </recommendedName>
</protein>
<organism evidence="2 3">
    <name type="scientific">Methylobacterium hispanicum</name>
    <dbReference type="NCBI Taxonomy" id="270350"/>
    <lineage>
        <taxon>Bacteria</taxon>
        <taxon>Pseudomonadati</taxon>
        <taxon>Pseudomonadota</taxon>
        <taxon>Alphaproteobacteria</taxon>
        <taxon>Hyphomicrobiales</taxon>
        <taxon>Methylobacteriaceae</taxon>
        <taxon>Methylobacterium</taxon>
    </lineage>
</organism>
<keyword evidence="3" id="KW-1185">Reference proteome</keyword>
<gene>
    <name evidence="2" type="ORF">BHAOGJBA_5690</name>
</gene>
<dbReference type="EMBL" id="BPQO01000037">
    <property type="protein sequence ID" value="GJD92137.1"/>
    <property type="molecule type" value="Genomic_DNA"/>
</dbReference>
<accession>A0AAV4ZUF6</accession>
<sequence length="90" mass="9523">MPRYFFHTHIGDDVVVDPEGSELADLEAAREAARVLALQLLQGADGDPDLLKAVLFVADEAEDVVLEFPLVDALVAASVPGPEGGSETLH</sequence>
<comment type="caution">
    <text evidence="2">The sequence shown here is derived from an EMBL/GenBank/DDBJ whole genome shotgun (WGS) entry which is preliminary data.</text>
</comment>
<proteinExistence type="predicted"/>
<dbReference type="RefSeq" id="WP_066920079.1">
    <property type="nucleotide sequence ID" value="NZ_BPQO01000037.1"/>
</dbReference>